<dbReference type="AlphaFoldDB" id="A0A8K0WKV0"/>
<dbReference type="OrthoDB" id="291007at2759"/>
<keyword evidence="1" id="KW-0175">Coiled coil</keyword>
<feature type="region of interest" description="Disordered" evidence="2">
    <location>
        <begin position="733"/>
        <end position="809"/>
    </location>
</feature>
<sequence length="861" mass="93938">MGYSKANVLGPGGGQYFALQFPTRFLDQQTFSYKLDGYLSRFNKPVAVNEAEFALTDALYPIAPIVGGTNGQSLSRNYSKALNSLIPTFESTAVRKQRERMRQWLLKDTMSGNAAYTMDTRLAIPGLSAESAKELSAATEEAMDTPRGMTRMEFSDALMQAYLNDRQEWETRKDKMIRDAEKEMETDPQAMDRLTRSLAHISALEEAKLAAKHGDAVVRGYSRTVRGFLGHLDIKSVAESLQDAKDSLRDSALSSLYTASSVYPVAMMPTDWFEALDTGFTREELSQDSDLIKAAIKAKAQLIDNLDNQIANLRGFNKGDPELAKKAMKEAAARRETAIAELSKKYTASTISAVKMALTAASGPAGVAAEAATMTVLSILEKPKEDKDKTSLLNIVGGEQGLKDIGKQIDDVAAANIAVNSASRALTEHMSEYSLAVAGDTQTMVEGLQRQLTNAKRELDELQESYMVAQRTTNGPVAELKDVGKLPSGNGGSRWSEVHILSSVSDEYTQSESKSSSSVKDFQCNFWIGSHSDSSSQSSASASAESASKTLNVDVSMRVTYVTVDRAGWFDPSLLAMSKSFMRGSDDNNYTPWATWNDGLKDEAVAEAIKQNGSDKPEGYLAAFPVGYILVKDCVIKVTCSGSDGKALKEHIDRKSQSSGGFLCFSHSSASSSLTNGSTSSTTSTKDGVVIRIPGPQILGYMMQVVDKDESQPFKMLEADEMFLDHLDEIDKQEKDKEDKKRKPEPSRSVVPGLGLGHKPQRTIRRYDDDDRSRSSGNDQPSGGSTAEKPARSILPPKPTDPVSGSGTGHLADALQLALNGREFNEWASTQPDDVRKEILKKLTETWKGFIESYYHDLSSP</sequence>
<protein>
    <submittedName>
        <fullName evidence="3">Uncharacterized protein</fullName>
    </submittedName>
</protein>
<dbReference type="Proteomes" id="UP000813444">
    <property type="component" value="Unassembled WGS sequence"/>
</dbReference>
<evidence type="ECO:0000256" key="1">
    <source>
        <dbReference type="SAM" id="Coils"/>
    </source>
</evidence>
<reference evidence="3" key="1">
    <citation type="journal article" date="2021" name="Nat. Commun.">
        <title>Genetic determinants of endophytism in the Arabidopsis root mycobiome.</title>
        <authorList>
            <person name="Mesny F."/>
            <person name="Miyauchi S."/>
            <person name="Thiergart T."/>
            <person name="Pickel B."/>
            <person name="Atanasova L."/>
            <person name="Karlsson M."/>
            <person name="Huettel B."/>
            <person name="Barry K.W."/>
            <person name="Haridas S."/>
            <person name="Chen C."/>
            <person name="Bauer D."/>
            <person name="Andreopoulos W."/>
            <person name="Pangilinan J."/>
            <person name="LaButti K."/>
            <person name="Riley R."/>
            <person name="Lipzen A."/>
            <person name="Clum A."/>
            <person name="Drula E."/>
            <person name="Henrissat B."/>
            <person name="Kohler A."/>
            <person name="Grigoriev I.V."/>
            <person name="Martin F.M."/>
            <person name="Hacquard S."/>
        </authorList>
    </citation>
    <scope>NUCLEOTIDE SEQUENCE</scope>
    <source>
        <strain evidence="3">MPI-CAGE-CH-0235</strain>
    </source>
</reference>
<gene>
    <name evidence="3" type="ORF">B0I35DRAFT_494848</name>
</gene>
<evidence type="ECO:0000256" key="2">
    <source>
        <dbReference type="SAM" id="MobiDB-lite"/>
    </source>
</evidence>
<evidence type="ECO:0000313" key="3">
    <source>
        <dbReference type="EMBL" id="KAH7304523.1"/>
    </source>
</evidence>
<feature type="compositionally biased region" description="Basic and acidic residues" evidence="2">
    <location>
        <begin position="733"/>
        <end position="746"/>
    </location>
</feature>
<feature type="compositionally biased region" description="Basic and acidic residues" evidence="2">
    <location>
        <begin position="765"/>
        <end position="774"/>
    </location>
</feature>
<dbReference type="EMBL" id="JAGPNK010000022">
    <property type="protein sequence ID" value="KAH7304523.1"/>
    <property type="molecule type" value="Genomic_DNA"/>
</dbReference>
<organism evidence="3 4">
    <name type="scientific">Stachybotrys elegans</name>
    <dbReference type="NCBI Taxonomy" id="80388"/>
    <lineage>
        <taxon>Eukaryota</taxon>
        <taxon>Fungi</taxon>
        <taxon>Dikarya</taxon>
        <taxon>Ascomycota</taxon>
        <taxon>Pezizomycotina</taxon>
        <taxon>Sordariomycetes</taxon>
        <taxon>Hypocreomycetidae</taxon>
        <taxon>Hypocreales</taxon>
        <taxon>Stachybotryaceae</taxon>
        <taxon>Stachybotrys</taxon>
    </lineage>
</organism>
<feature type="coiled-coil region" evidence="1">
    <location>
        <begin position="438"/>
        <end position="472"/>
    </location>
</feature>
<evidence type="ECO:0000313" key="4">
    <source>
        <dbReference type="Proteomes" id="UP000813444"/>
    </source>
</evidence>
<accession>A0A8K0WKV0</accession>
<keyword evidence="4" id="KW-1185">Reference proteome</keyword>
<name>A0A8K0WKV0_9HYPO</name>
<comment type="caution">
    <text evidence="3">The sequence shown here is derived from an EMBL/GenBank/DDBJ whole genome shotgun (WGS) entry which is preliminary data.</text>
</comment>
<proteinExistence type="predicted"/>